<dbReference type="RefSeq" id="WP_132793450.1">
    <property type="nucleotide sequence ID" value="NZ_SLXM01000002.1"/>
</dbReference>
<evidence type="ECO:0000313" key="1">
    <source>
        <dbReference type="EMBL" id="TCP26732.1"/>
    </source>
</evidence>
<organism evidence="1 2">
    <name type="scientific">Tenacibaculum skagerrakense</name>
    <dbReference type="NCBI Taxonomy" id="186571"/>
    <lineage>
        <taxon>Bacteria</taxon>
        <taxon>Pseudomonadati</taxon>
        <taxon>Bacteroidota</taxon>
        <taxon>Flavobacteriia</taxon>
        <taxon>Flavobacteriales</taxon>
        <taxon>Flavobacteriaceae</taxon>
        <taxon>Tenacibaculum</taxon>
    </lineage>
</organism>
<accession>A0A4R2NXG4</accession>
<dbReference type="OrthoDB" id="1352444at2"/>
<comment type="caution">
    <text evidence="1">The sequence shown here is derived from an EMBL/GenBank/DDBJ whole genome shotgun (WGS) entry which is preliminary data.</text>
</comment>
<name>A0A4R2NXG4_9FLAO</name>
<reference evidence="1 2" key="1">
    <citation type="submission" date="2019-03" db="EMBL/GenBank/DDBJ databases">
        <title>Genomic Encyclopedia of Type Strains, Phase IV (KMG-IV): sequencing the most valuable type-strain genomes for metagenomic binning, comparative biology and taxonomic classification.</title>
        <authorList>
            <person name="Goeker M."/>
        </authorList>
    </citation>
    <scope>NUCLEOTIDE SEQUENCE [LARGE SCALE GENOMIC DNA]</scope>
    <source>
        <strain evidence="1 2">DSM 14836</strain>
    </source>
</reference>
<keyword evidence="2" id="KW-1185">Reference proteome</keyword>
<protein>
    <submittedName>
        <fullName evidence="1">Uncharacterized protein</fullName>
    </submittedName>
</protein>
<dbReference type="Proteomes" id="UP000294564">
    <property type="component" value="Unassembled WGS sequence"/>
</dbReference>
<proteinExistence type="predicted"/>
<sequence length="135" mass="15367">MTNTITNYWCSGDWRRVNNNKPPYNGIKIKATANYKNNKLDNIIAVVTDFTKDPNGVPSTVELSEINEWAAILIPEKNGQPNTDFTVMGTHGSFGMLKLDRMSNGILLRVAFRYGINNFREELGFIMQFNETIEM</sequence>
<evidence type="ECO:0000313" key="2">
    <source>
        <dbReference type="Proteomes" id="UP000294564"/>
    </source>
</evidence>
<dbReference type="EMBL" id="SLXM01000002">
    <property type="protein sequence ID" value="TCP26732.1"/>
    <property type="molecule type" value="Genomic_DNA"/>
</dbReference>
<gene>
    <name evidence="1" type="ORF">EV195_10270</name>
</gene>
<dbReference type="AlphaFoldDB" id="A0A4R2NXG4"/>